<name>A0A6M0P5E9_9BACI</name>
<reference evidence="1 2" key="1">
    <citation type="submission" date="2020-02" db="EMBL/GenBank/DDBJ databases">
        <authorList>
            <person name="Feng H."/>
        </authorList>
    </citation>
    <scope>NUCLEOTIDE SEQUENCE [LARGE SCALE GENOMIC DNA]</scope>
    <source>
        <strain evidence="1 2">Gsoil 114</strain>
    </source>
</reference>
<protein>
    <submittedName>
        <fullName evidence="1">Uncharacterized protein</fullName>
    </submittedName>
</protein>
<evidence type="ECO:0000313" key="2">
    <source>
        <dbReference type="Proteomes" id="UP000476934"/>
    </source>
</evidence>
<sequence length="124" mass="15190">MNINVAQIKETWVNDYLDLYLFAKNIGDIKWQQEILEILKSADQEIEKEKEVILHKELWDEYDQINEQLLSIYEQLKTNPYRTELQDRLWELKLKRVELNRQIQEREHSKQILTKNNDIKANEY</sequence>
<proteinExistence type="predicted"/>
<keyword evidence="2" id="KW-1185">Reference proteome</keyword>
<organism evidence="1 2">
    <name type="scientific">Heyndrickxia ginsengihumi</name>
    <dbReference type="NCBI Taxonomy" id="363870"/>
    <lineage>
        <taxon>Bacteria</taxon>
        <taxon>Bacillati</taxon>
        <taxon>Bacillota</taxon>
        <taxon>Bacilli</taxon>
        <taxon>Bacillales</taxon>
        <taxon>Bacillaceae</taxon>
        <taxon>Heyndrickxia</taxon>
    </lineage>
</organism>
<dbReference type="Proteomes" id="UP000476934">
    <property type="component" value="Unassembled WGS sequence"/>
</dbReference>
<accession>A0A6M0P5E9</accession>
<comment type="caution">
    <text evidence="1">The sequence shown here is derived from an EMBL/GenBank/DDBJ whole genome shotgun (WGS) entry which is preliminary data.</text>
</comment>
<evidence type="ECO:0000313" key="1">
    <source>
        <dbReference type="EMBL" id="NEY19926.1"/>
    </source>
</evidence>
<gene>
    <name evidence="1" type="ORF">G4D61_08085</name>
</gene>
<dbReference type="RefSeq" id="WP_025731311.1">
    <property type="nucleotide sequence ID" value="NZ_JAAIWK010000010.1"/>
</dbReference>
<dbReference type="AlphaFoldDB" id="A0A6M0P5E9"/>
<dbReference type="EMBL" id="JAAIWK010000010">
    <property type="protein sequence ID" value="NEY19926.1"/>
    <property type="molecule type" value="Genomic_DNA"/>
</dbReference>
<reference evidence="1 2" key="2">
    <citation type="submission" date="2020-03" db="EMBL/GenBank/DDBJ databases">
        <title>Bacillus aquiflavi sp. nov., isolated from yellow water of strong flavor Chinese baijiu in Yibin region of China.</title>
        <authorList>
            <person name="Xie J."/>
        </authorList>
    </citation>
    <scope>NUCLEOTIDE SEQUENCE [LARGE SCALE GENOMIC DNA]</scope>
    <source>
        <strain evidence="1 2">Gsoil 114</strain>
    </source>
</reference>